<protein>
    <recommendedName>
        <fullName evidence="2">ARB-07466-like C-terminal domain-containing protein</fullName>
    </recommendedName>
</protein>
<dbReference type="EMBL" id="BMQD01000035">
    <property type="protein sequence ID" value="GGK96267.1"/>
    <property type="molecule type" value="Genomic_DNA"/>
</dbReference>
<evidence type="ECO:0000313" key="4">
    <source>
        <dbReference type="Proteomes" id="UP000627984"/>
    </source>
</evidence>
<dbReference type="Proteomes" id="UP000627984">
    <property type="component" value="Unassembled WGS sequence"/>
</dbReference>
<evidence type="ECO:0000256" key="1">
    <source>
        <dbReference type="SAM" id="MobiDB-lite"/>
    </source>
</evidence>
<evidence type="ECO:0000313" key="3">
    <source>
        <dbReference type="EMBL" id="GGK96267.1"/>
    </source>
</evidence>
<reference evidence="3" key="2">
    <citation type="submission" date="2022-09" db="EMBL/GenBank/DDBJ databases">
        <authorList>
            <person name="Sun Q."/>
            <person name="Ohkuma M."/>
        </authorList>
    </citation>
    <scope>NUCLEOTIDE SEQUENCE</scope>
    <source>
        <strain evidence="3">JCM 3093</strain>
    </source>
</reference>
<feature type="compositionally biased region" description="Low complexity" evidence="1">
    <location>
        <begin position="75"/>
        <end position="87"/>
    </location>
</feature>
<name>A0AA37BND5_9ACTN</name>
<proteinExistence type="predicted"/>
<dbReference type="AlphaFoldDB" id="A0AA37BND5"/>
<dbReference type="Pfam" id="PF26571">
    <property type="entry name" value="VldE"/>
    <property type="match status" value="1"/>
</dbReference>
<gene>
    <name evidence="3" type="ORF">GCM10010126_64630</name>
</gene>
<sequence length="241" mass="24121">MTDGIAAIQSRVAQLQGQFTQIGARSGVSGASGQRFAAELTAAQGGQRGAATASPSATASATATAGASTTAATRGAAGTASTAPAHGTAGGPAGTGATGAVTSGGGVTATHEPSKVLGGGGRITSTMREAIEEVDAKFGKFSAIGAWRADGGMPGSDHPTGKAADFMISSGGRMPSAARLKEGWEIANYLKDNADRLGVKYVIFAQHIWNPSRAGEGWRLMEDRGGVTANHFDHVHLSVAR</sequence>
<organism evidence="3 4">
    <name type="scientific">Planomonospora parontospora</name>
    <dbReference type="NCBI Taxonomy" id="58119"/>
    <lineage>
        <taxon>Bacteria</taxon>
        <taxon>Bacillati</taxon>
        <taxon>Actinomycetota</taxon>
        <taxon>Actinomycetes</taxon>
        <taxon>Streptosporangiales</taxon>
        <taxon>Streptosporangiaceae</taxon>
        <taxon>Planomonospora</taxon>
    </lineage>
</organism>
<dbReference type="InterPro" id="IPR058593">
    <property type="entry name" value="ARB_07466-like_C"/>
</dbReference>
<feature type="domain" description="ARB-07466-like C-terminal" evidence="2">
    <location>
        <begin position="120"/>
        <end position="232"/>
    </location>
</feature>
<feature type="compositionally biased region" description="Gly residues" evidence="1">
    <location>
        <begin position="88"/>
        <end position="107"/>
    </location>
</feature>
<feature type="region of interest" description="Disordered" evidence="1">
    <location>
        <begin position="75"/>
        <end position="121"/>
    </location>
</feature>
<comment type="caution">
    <text evidence="3">The sequence shown here is derived from an EMBL/GenBank/DDBJ whole genome shotgun (WGS) entry which is preliminary data.</text>
</comment>
<dbReference type="RefSeq" id="WP_191898198.1">
    <property type="nucleotide sequence ID" value="NZ_BMQD01000035.1"/>
</dbReference>
<reference evidence="3" key="1">
    <citation type="journal article" date="2014" name="Int. J. Syst. Evol. Microbiol.">
        <title>Complete genome sequence of Corynebacterium casei LMG S-19264T (=DSM 44701T), isolated from a smear-ripened cheese.</title>
        <authorList>
            <consortium name="US DOE Joint Genome Institute (JGI-PGF)"/>
            <person name="Walter F."/>
            <person name="Albersmeier A."/>
            <person name="Kalinowski J."/>
            <person name="Ruckert C."/>
        </authorList>
    </citation>
    <scope>NUCLEOTIDE SEQUENCE</scope>
    <source>
        <strain evidence="3">JCM 3093</strain>
    </source>
</reference>
<evidence type="ECO:0000259" key="2">
    <source>
        <dbReference type="Pfam" id="PF26571"/>
    </source>
</evidence>
<accession>A0AA37BND5</accession>